<keyword evidence="2" id="KW-0479">Metal-binding</keyword>
<comment type="similarity">
    <text evidence="4">Belongs to the eukaryotic/archaeal RNase P protein component 4 family.</text>
</comment>
<dbReference type="Pfam" id="PF04032">
    <property type="entry name" value="Rpr2"/>
    <property type="match status" value="1"/>
</dbReference>
<name>A0A915D8D7_9BILA</name>
<dbReference type="GO" id="GO:0008033">
    <property type="term" value="P:tRNA processing"/>
    <property type="evidence" value="ECO:0007669"/>
    <property type="project" value="UniProtKB-KW"/>
</dbReference>
<evidence type="ECO:0000256" key="1">
    <source>
        <dbReference type="ARBA" id="ARBA00022694"/>
    </source>
</evidence>
<dbReference type="GO" id="GO:0005655">
    <property type="term" value="C:nucleolar ribonuclease P complex"/>
    <property type="evidence" value="ECO:0007669"/>
    <property type="project" value="TreeGrafter"/>
</dbReference>
<evidence type="ECO:0000313" key="6">
    <source>
        <dbReference type="WBParaSite" id="jg16534"/>
    </source>
</evidence>
<dbReference type="InterPro" id="IPR007175">
    <property type="entry name" value="Rpr2/Snm1/Rpp21"/>
</dbReference>
<dbReference type="WBParaSite" id="jg16534">
    <property type="protein sequence ID" value="jg16534"/>
    <property type="gene ID" value="jg16534"/>
</dbReference>
<proteinExistence type="inferred from homology"/>
<keyword evidence="1" id="KW-0819">tRNA processing</keyword>
<evidence type="ECO:0000256" key="2">
    <source>
        <dbReference type="ARBA" id="ARBA00022723"/>
    </source>
</evidence>
<reference evidence="6" key="1">
    <citation type="submission" date="2022-11" db="UniProtKB">
        <authorList>
            <consortium name="WormBaseParasite"/>
        </authorList>
    </citation>
    <scope>IDENTIFICATION</scope>
</reference>
<organism evidence="5 6">
    <name type="scientific">Ditylenchus dipsaci</name>
    <dbReference type="NCBI Taxonomy" id="166011"/>
    <lineage>
        <taxon>Eukaryota</taxon>
        <taxon>Metazoa</taxon>
        <taxon>Ecdysozoa</taxon>
        <taxon>Nematoda</taxon>
        <taxon>Chromadorea</taxon>
        <taxon>Rhabditida</taxon>
        <taxon>Tylenchina</taxon>
        <taxon>Tylenchomorpha</taxon>
        <taxon>Sphaerularioidea</taxon>
        <taxon>Anguinidae</taxon>
        <taxon>Anguininae</taxon>
        <taxon>Ditylenchus</taxon>
    </lineage>
</organism>
<evidence type="ECO:0000256" key="3">
    <source>
        <dbReference type="ARBA" id="ARBA00022833"/>
    </source>
</evidence>
<dbReference type="Proteomes" id="UP000887574">
    <property type="component" value="Unplaced"/>
</dbReference>
<dbReference type="PANTHER" id="PTHR14742">
    <property type="entry name" value="RIBONUCLEASE P SUBUNIT P21"/>
    <property type="match status" value="1"/>
</dbReference>
<dbReference type="GO" id="GO:0046872">
    <property type="term" value="F:metal ion binding"/>
    <property type="evidence" value="ECO:0007669"/>
    <property type="project" value="UniProtKB-KW"/>
</dbReference>
<dbReference type="AlphaFoldDB" id="A0A915D8D7"/>
<evidence type="ECO:0000313" key="5">
    <source>
        <dbReference type="Proteomes" id="UP000887574"/>
    </source>
</evidence>
<protein>
    <submittedName>
        <fullName evidence="6">Uncharacterized protein</fullName>
    </submittedName>
</protein>
<evidence type="ECO:0000256" key="4">
    <source>
        <dbReference type="ARBA" id="ARBA00038402"/>
    </source>
</evidence>
<sequence>MGDTASVAAGICKISPPPPAKPCKYALDMFRDGRSGGSCCINKRKQSRNQANAKEQVNWCRVNESMLRLSFLEQASRLLAVQSSEKDDIASLLSKNYVKEVREISFAEQLRMDTEFKRTICKRCHRMWVFNSKLPAISISKGRKKIYRKCLDCNAQCGFVLNTSYQAKNEK</sequence>
<keyword evidence="5" id="KW-1185">Reference proteome</keyword>
<dbReference type="PANTHER" id="PTHR14742:SF0">
    <property type="entry name" value="RIBONUCLEASE P PROTEIN SUBUNIT P21"/>
    <property type="match status" value="1"/>
</dbReference>
<accession>A0A915D8D7</accession>
<keyword evidence="3" id="KW-0862">Zinc</keyword>